<evidence type="ECO:0000256" key="1">
    <source>
        <dbReference type="ARBA" id="ARBA00022741"/>
    </source>
</evidence>
<dbReference type="InterPro" id="IPR009057">
    <property type="entry name" value="Homeodomain-like_sf"/>
</dbReference>
<dbReference type="Gene3D" id="3.40.50.300">
    <property type="entry name" value="P-loop containing nucleotide triphosphate hydrolases"/>
    <property type="match status" value="1"/>
</dbReference>
<keyword evidence="3" id="KW-0805">Transcription regulation</keyword>
<dbReference type="Gene3D" id="1.10.8.60">
    <property type="match status" value="1"/>
</dbReference>
<dbReference type="PANTHER" id="PTHR32071">
    <property type="entry name" value="TRANSCRIPTIONAL REGULATORY PROTEIN"/>
    <property type="match status" value="1"/>
</dbReference>
<dbReference type="PROSITE" id="PS00688">
    <property type="entry name" value="SIGMA54_INTERACT_3"/>
    <property type="match status" value="1"/>
</dbReference>
<dbReference type="InterPro" id="IPR002197">
    <property type="entry name" value="HTH_Fis"/>
</dbReference>
<dbReference type="InterPro" id="IPR029016">
    <property type="entry name" value="GAF-like_dom_sf"/>
</dbReference>
<dbReference type="PANTHER" id="PTHR32071:SF81">
    <property type="entry name" value="PROPIONATE CATABOLISM OPERON REGULATORY PROTEIN"/>
    <property type="match status" value="1"/>
</dbReference>
<dbReference type="Proteomes" id="UP001162891">
    <property type="component" value="Chromosome"/>
</dbReference>
<dbReference type="Gene3D" id="3.30.450.40">
    <property type="match status" value="1"/>
</dbReference>
<keyword evidence="9" id="KW-1185">Reference proteome</keyword>
<dbReference type="InterPro" id="IPR027417">
    <property type="entry name" value="P-loop_NTPase"/>
</dbReference>
<dbReference type="Pfam" id="PF02954">
    <property type="entry name" value="HTH_8"/>
    <property type="match status" value="1"/>
</dbReference>
<dbReference type="EMBL" id="AP025591">
    <property type="protein sequence ID" value="BDG04970.1"/>
    <property type="molecule type" value="Genomic_DNA"/>
</dbReference>
<organism evidence="8 9">
    <name type="scientific">Anaeromyxobacter oryzae</name>
    <dbReference type="NCBI Taxonomy" id="2918170"/>
    <lineage>
        <taxon>Bacteria</taxon>
        <taxon>Pseudomonadati</taxon>
        <taxon>Myxococcota</taxon>
        <taxon>Myxococcia</taxon>
        <taxon>Myxococcales</taxon>
        <taxon>Cystobacterineae</taxon>
        <taxon>Anaeromyxobacteraceae</taxon>
        <taxon>Anaeromyxobacter</taxon>
    </lineage>
</organism>
<dbReference type="InterPro" id="IPR025662">
    <property type="entry name" value="Sigma_54_int_dom_ATP-bd_1"/>
</dbReference>
<dbReference type="Pfam" id="PF01590">
    <property type="entry name" value="GAF"/>
    <property type="match status" value="1"/>
</dbReference>
<dbReference type="SUPFAM" id="SSF46689">
    <property type="entry name" value="Homeodomain-like"/>
    <property type="match status" value="1"/>
</dbReference>
<dbReference type="InterPro" id="IPR003018">
    <property type="entry name" value="GAF"/>
</dbReference>
<reference evidence="9" key="1">
    <citation type="journal article" date="2022" name="Int. J. Syst. Evol. Microbiol.">
        <title>Anaeromyxobacter oryzae sp. nov., Anaeromyxobacter diazotrophicus sp. nov. and Anaeromyxobacter paludicola sp. nov., isolated from paddy soils.</title>
        <authorList>
            <person name="Itoh H."/>
            <person name="Xu Z."/>
            <person name="Mise K."/>
            <person name="Masuda Y."/>
            <person name="Ushijima N."/>
            <person name="Hayakawa C."/>
            <person name="Shiratori Y."/>
            <person name="Senoo K."/>
        </authorList>
    </citation>
    <scope>NUCLEOTIDE SEQUENCE [LARGE SCALE GENOMIC DNA]</scope>
    <source>
        <strain evidence="9">Red232</strain>
    </source>
</reference>
<protein>
    <submittedName>
        <fullName evidence="8">Sigma-54-dependent Fis family transcriptional regulator</fullName>
    </submittedName>
</protein>
<dbReference type="InterPro" id="IPR025944">
    <property type="entry name" value="Sigma_54_int_dom_CS"/>
</dbReference>
<evidence type="ECO:0000313" key="8">
    <source>
        <dbReference type="EMBL" id="BDG04970.1"/>
    </source>
</evidence>
<name>A0ABN6MVM4_9BACT</name>
<dbReference type="PROSITE" id="PS00676">
    <property type="entry name" value="SIGMA54_INTERACT_2"/>
    <property type="match status" value="1"/>
</dbReference>
<evidence type="ECO:0000256" key="3">
    <source>
        <dbReference type="ARBA" id="ARBA00023015"/>
    </source>
</evidence>
<evidence type="ECO:0000256" key="2">
    <source>
        <dbReference type="ARBA" id="ARBA00022840"/>
    </source>
</evidence>
<gene>
    <name evidence="8" type="primary">acoR_1</name>
    <name evidence="8" type="ORF">AMOR_39660</name>
</gene>
<evidence type="ECO:0000313" key="9">
    <source>
        <dbReference type="Proteomes" id="UP001162891"/>
    </source>
</evidence>
<dbReference type="CDD" id="cd00009">
    <property type="entry name" value="AAA"/>
    <property type="match status" value="1"/>
</dbReference>
<feature type="region of interest" description="Disordered" evidence="6">
    <location>
        <begin position="322"/>
        <end position="345"/>
    </location>
</feature>
<evidence type="ECO:0000256" key="4">
    <source>
        <dbReference type="ARBA" id="ARBA00023125"/>
    </source>
</evidence>
<sequence>MAGIPIPESFARPGDDRDVVAAWERLLRGGDVAAAPVRGVIARSWLRCRDGAVDPGLRRARRALEQGELDVHRARHRTLVEASAPVMASAREFLSDSGSILLLADAGGLVIGVEGDPATLERAREIQLVPGVSWDELATGTNAIGTALAVGQAVQVHAAEHFCEGIQRWTCSAAVVRDPCDGGVIGAVDVSGASQSYSRQSLAFVASAAAQIEGHLKQLELAQRYRILERCVSPLSSAHSEGVVLFDRRGFAIKANGQAAAALAARGKALAGGQALRVEALNLEAPGEPARLPVWLEAARIEPVMDGGERIGTLVALVQERAPRPAPARATRAAPAPRPTEPDPFAGIVGTSAALREAIARARRLAPARAPVLLLGETGVGKELFARGIHRCGAAEAPLVAVNCAGLSRDLLASALFGYGDGAFTGARRGGMQGKLEAAAGGTLFLDEIGEMPLELQGYLLRALEDGEVTRIGETRARRVDFRLVSATNRDLRGEVAAGRFRMDLFYRVAVTSVRIAPLRDRREDVVPLAEHFLGTFAEERGGARGLSPAAAAVLEAYAWPGNVRELRNVIESIGLVSGAEEVAVDDLPEEIRGCASAAPLFTEGERRASGARLRDVEADAIRQAVAAEHGNLTRAARRLGIAKSTLYCKIAAHELADELSGARERKAPGGR</sequence>
<dbReference type="SUPFAM" id="SSF52540">
    <property type="entry name" value="P-loop containing nucleoside triphosphate hydrolases"/>
    <property type="match status" value="1"/>
</dbReference>
<evidence type="ECO:0000259" key="7">
    <source>
        <dbReference type="PROSITE" id="PS50045"/>
    </source>
</evidence>
<evidence type="ECO:0000256" key="6">
    <source>
        <dbReference type="SAM" id="MobiDB-lite"/>
    </source>
</evidence>
<keyword evidence="5" id="KW-0804">Transcription</keyword>
<keyword evidence="2" id="KW-0067">ATP-binding</keyword>
<dbReference type="Pfam" id="PF25601">
    <property type="entry name" value="AAA_lid_14"/>
    <property type="match status" value="1"/>
</dbReference>
<keyword evidence="1" id="KW-0547">Nucleotide-binding</keyword>
<dbReference type="PRINTS" id="PR01590">
    <property type="entry name" value="HTHFIS"/>
</dbReference>
<dbReference type="InterPro" id="IPR025943">
    <property type="entry name" value="Sigma_54_int_dom_ATP-bd_2"/>
</dbReference>
<dbReference type="Gene3D" id="1.10.10.60">
    <property type="entry name" value="Homeodomain-like"/>
    <property type="match status" value="1"/>
</dbReference>
<accession>A0ABN6MVM4</accession>
<dbReference type="InterPro" id="IPR058031">
    <property type="entry name" value="AAA_lid_NorR"/>
</dbReference>
<dbReference type="RefSeq" id="WP_248353490.1">
    <property type="nucleotide sequence ID" value="NZ_AP025591.1"/>
</dbReference>
<dbReference type="Pfam" id="PF00158">
    <property type="entry name" value="Sigma54_activat"/>
    <property type="match status" value="1"/>
</dbReference>
<evidence type="ECO:0000256" key="5">
    <source>
        <dbReference type="ARBA" id="ARBA00023163"/>
    </source>
</evidence>
<dbReference type="InterPro" id="IPR003593">
    <property type="entry name" value="AAA+_ATPase"/>
</dbReference>
<dbReference type="PROSITE" id="PS00675">
    <property type="entry name" value="SIGMA54_INTERACT_1"/>
    <property type="match status" value="1"/>
</dbReference>
<keyword evidence="4" id="KW-0238">DNA-binding</keyword>
<dbReference type="InterPro" id="IPR002078">
    <property type="entry name" value="Sigma_54_int"/>
</dbReference>
<dbReference type="PROSITE" id="PS50045">
    <property type="entry name" value="SIGMA54_INTERACT_4"/>
    <property type="match status" value="1"/>
</dbReference>
<proteinExistence type="predicted"/>
<feature type="domain" description="Sigma-54 factor interaction" evidence="7">
    <location>
        <begin position="348"/>
        <end position="576"/>
    </location>
</feature>
<dbReference type="SMART" id="SM00382">
    <property type="entry name" value="AAA"/>
    <property type="match status" value="1"/>
</dbReference>